<reference evidence="10" key="2">
    <citation type="submission" date="2011-06" db="EMBL/GenBank/DDBJ databases">
        <title>The complete genome sequence of Alicyclobacillus acidocaldarius sp. Tc-4-1.</title>
        <authorList>
            <person name="Chen Y."/>
            <person name="He Y."/>
            <person name="Dong Z."/>
            <person name="Hu S."/>
        </authorList>
    </citation>
    <scope>NUCLEOTIDE SEQUENCE [LARGE SCALE GENOMIC DNA]</scope>
    <source>
        <strain evidence="10">Tc-4-1</strain>
    </source>
</reference>
<dbReference type="AlphaFoldDB" id="F8IH05"/>
<evidence type="ECO:0000313" key="10">
    <source>
        <dbReference type="Proteomes" id="UP000000292"/>
    </source>
</evidence>
<sequence>MKGLLVGLFCLAWNLLPHTWQGWIAVAVSLPFILHVQILIHELGHYVFRKIFVVPTKRMVIGTGPLMFRIKSFEVRWIPTSGSVGPGVYCMDIPVRHKLWVYRGGILANGVSMLLWLKNPVWVLCGLMMIWANTRVVVFREKRTMTDGAWIALLRGGFRLPEGFEPCTEDSGFEGTQEG</sequence>
<comment type="similarity">
    <text evidence="3">Belongs to the peptidase M50B family.</text>
</comment>
<evidence type="ECO:0000256" key="7">
    <source>
        <dbReference type="SAM" id="Phobius"/>
    </source>
</evidence>
<keyword evidence="6 7" id="KW-0472">Membrane</keyword>
<feature type="domain" description="Peptidase M50" evidence="8">
    <location>
        <begin position="32"/>
        <end position="111"/>
    </location>
</feature>
<protein>
    <recommendedName>
        <fullName evidence="8">Peptidase M50 domain-containing protein</fullName>
    </recommendedName>
</protein>
<dbReference type="eggNOG" id="COG0750">
    <property type="taxonomic scope" value="Bacteria"/>
</dbReference>
<feature type="transmembrane region" description="Helical" evidence="7">
    <location>
        <begin position="121"/>
        <end position="138"/>
    </location>
</feature>
<dbReference type="InterPro" id="IPR008915">
    <property type="entry name" value="Peptidase_M50"/>
</dbReference>
<accession>F8IH05</accession>
<dbReference type="PATRIC" id="fig|1048834.4.peg.2324"/>
<proteinExistence type="inferred from homology"/>
<evidence type="ECO:0000259" key="8">
    <source>
        <dbReference type="Pfam" id="PF02163"/>
    </source>
</evidence>
<evidence type="ECO:0000256" key="2">
    <source>
        <dbReference type="ARBA" id="ARBA00004141"/>
    </source>
</evidence>
<feature type="transmembrane region" description="Helical" evidence="7">
    <location>
        <begin position="99"/>
        <end position="115"/>
    </location>
</feature>
<keyword evidence="5 7" id="KW-1133">Transmembrane helix</keyword>
<feature type="transmembrane region" description="Helical" evidence="7">
    <location>
        <begin position="20"/>
        <end position="40"/>
    </location>
</feature>
<dbReference type="GO" id="GO:0016020">
    <property type="term" value="C:membrane"/>
    <property type="evidence" value="ECO:0007669"/>
    <property type="project" value="UniProtKB-SubCell"/>
</dbReference>
<dbReference type="HOGENOM" id="CLU_129683_0_0_9"/>
<dbReference type="Pfam" id="PF02163">
    <property type="entry name" value="Peptidase_M50"/>
    <property type="match status" value="1"/>
</dbReference>
<evidence type="ECO:0000313" key="9">
    <source>
        <dbReference type="EMBL" id="AEJ44359.1"/>
    </source>
</evidence>
<comment type="cofactor">
    <cofactor evidence="1">
        <name>Zn(2+)</name>
        <dbReference type="ChEBI" id="CHEBI:29105"/>
    </cofactor>
</comment>
<dbReference type="GO" id="GO:0006508">
    <property type="term" value="P:proteolysis"/>
    <property type="evidence" value="ECO:0007669"/>
    <property type="project" value="InterPro"/>
</dbReference>
<dbReference type="EMBL" id="CP002902">
    <property type="protein sequence ID" value="AEJ44359.1"/>
    <property type="molecule type" value="Genomic_DNA"/>
</dbReference>
<dbReference type="STRING" id="1048834.TC41_2460"/>
<dbReference type="KEGG" id="aad:TC41_2460"/>
<gene>
    <name evidence="9" type="ordered locus">TC41_2460</name>
</gene>
<keyword evidence="4 7" id="KW-0812">Transmembrane</keyword>
<name>F8IH05_ALIAT</name>
<dbReference type="Proteomes" id="UP000000292">
    <property type="component" value="Chromosome"/>
</dbReference>
<evidence type="ECO:0000256" key="3">
    <source>
        <dbReference type="ARBA" id="ARBA00007931"/>
    </source>
</evidence>
<evidence type="ECO:0000256" key="5">
    <source>
        <dbReference type="ARBA" id="ARBA00022989"/>
    </source>
</evidence>
<evidence type="ECO:0000256" key="1">
    <source>
        <dbReference type="ARBA" id="ARBA00001947"/>
    </source>
</evidence>
<evidence type="ECO:0000256" key="6">
    <source>
        <dbReference type="ARBA" id="ARBA00023136"/>
    </source>
</evidence>
<evidence type="ECO:0000256" key="4">
    <source>
        <dbReference type="ARBA" id="ARBA00022692"/>
    </source>
</evidence>
<comment type="subcellular location">
    <subcellularLocation>
        <location evidence="2">Membrane</location>
        <topology evidence="2">Multi-pass membrane protein</topology>
    </subcellularLocation>
</comment>
<reference evidence="9 10" key="1">
    <citation type="journal article" date="2011" name="J. Bacteriol.">
        <title>Complete Genome Sequence of Alicyclobacillus acidocaldarius Strain Tc-4-1.</title>
        <authorList>
            <person name="Chen Y."/>
            <person name="He Y."/>
            <person name="Zhang B."/>
            <person name="Yang J."/>
            <person name="Li W."/>
            <person name="Dong Z."/>
            <person name="Hu S."/>
        </authorList>
    </citation>
    <scope>NUCLEOTIDE SEQUENCE [LARGE SCALE GENOMIC DNA]</scope>
    <source>
        <strain evidence="9 10">Tc-4-1</strain>
    </source>
</reference>
<organism evidence="9 10">
    <name type="scientific">Alicyclobacillus acidocaldarius (strain Tc-4-1)</name>
    <name type="common">Bacillus acidocaldarius</name>
    <dbReference type="NCBI Taxonomy" id="1048834"/>
    <lineage>
        <taxon>Bacteria</taxon>
        <taxon>Bacillati</taxon>
        <taxon>Bacillota</taxon>
        <taxon>Bacilli</taxon>
        <taxon>Bacillales</taxon>
        <taxon>Alicyclobacillaceae</taxon>
        <taxon>Alicyclobacillus</taxon>
    </lineage>
</organism>